<dbReference type="Proteomes" id="UP000004662">
    <property type="component" value="Chromosome"/>
</dbReference>
<dbReference type="AlphaFoldDB" id="G7Q4E8"/>
<dbReference type="RefSeq" id="WP_009180432.1">
    <property type="nucleotide sequence ID" value="NZ_CM001368.1"/>
</dbReference>
<accession>G7Q4E8</accession>
<dbReference type="InterPro" id="IPR007407">
    <property type="entry name" value="DUF459"/>
</dbReference>
<dbReference type="SMART" id="SM00257">
    <property type="entry name" value="LysM"/>
    <property type="match status" value="1"/>
</dbReference>
<dbReference type="OrthoDB" id="445620at2"/>
<dbReference type="PROSITE" id="PS51782">
    <property type="entry name" value="LYSM"/>
    <property type="match status" value="1"/>
</dbReference>
<feature type="region of interest" description="Disordered" evidence="1">
    <location>
        <begin position="1"/>
        <end position="23"/>
    </location>
</feature>
<dbReference type="HOGENOM" id="CLU_717147_0_0_7"/>
<dbReference type="Gene3D" id="3.10.350.10">
    <property type="entry name" value="LysM domain"/>
    <property type="match status" value="1"/>
</dbReference>
<dbReference type="Pfam" id="PF01476">
    <property type="entry name" value="LysM"/>
    <property type="match status" value="1"/>
</dbReference>
<protein>
    <submittedName>
        <fullName evidence="3">Peptidoglycan-binding lysin domain protein</fullName>
    </submittedName>
</protein>
<dbReference type="InterPro" id="IPR036779">
    <property type="entry name" value="LysM_dom_sf"/>
</dbReference>
<evidence type="ECO:0000313" key="4">
    <source>
        <dbReference type="Proteomes" id="UP000004662"/>
    </source>
</evidence>
<evidence type="ECO:0000256" key="1">
    <source>
        <dbReference type="SAM" id="MobiDB-lite"/>
    </source>
</evidence>
<name>G7Q4E8_9BACT</name>
<evidence type="ECO:0000313" key="3">
    <source>
        <dbReference type="EMBL" id="EHJ47016.1"/>
    </source>
</evidence>
<sequence length="385" mass="39721">MPQFPPLRSGRARRPGLGGRPGFRPGRGGLAALLLCLACLAGAACDRNAPDAPGEAVDIAPSTVFSQRAPTLPTGTAPAPKALKLLEVGDSLSISLGEQMERALAGAPGIDFVRDGMRSTGLTRPELLDWPARLRELVGRTAPDVVVVMIGANDVMPVDGPEGGRIYFDNPAWAGAYAAKAGELVAICRQANPGVVVYWVGVPAMGDPGLASGVKQVNAALAAMCGKTPGCRFIDTEAAFSDPDGRFSRHGRDGATGDTLVLRTADGVHLTDGGARLLAGVVLAAVADRETFPPLASVDELRLYARDVRPVADEAPSPAQAPLAPPVKAAPAKAGGSVYSVRKGDTIAIIAKRLGIPADDLLAVNPGVDSRRLSLGQPLRVPAKR</sequence>
<dbReference type="GO" id="GO:0016788">
    <property type="term" value="F:hydrolase activity, acting on ester bonds"/>
    <property type="evidence" value="ECO:0007669"/>
    <property type="project" value="UniProtKB-ARBA"/>
</dbReference>
<dbReference type="EMBL" id="CM001368">
    <property type="protein sequence ID" value="EHJ47016.1"/>
    <property type="molecule type" value="Genomic_DNA"/>
</dbReference>
<dbReference type="STRING" id="694327.DFW101_1002"/>
<proteinExistence type="predicted"/>
<dbReference type="InterPro" id="IPR018392">
    <property type="entry name" value="LysM"/>
</dbReference>
<organism evidence="3 4">
    <name type="scientific">Solidesulfovibrio carbinoliphilus subsp. oakridgensis</name>
    <dbReference type="NCBI Taxonomy" id="694327"/>
    <lineage>
        <taxon>Bacteria</taxon>
        <taxon>Pseudomonadati</taxon>
        <taxon>Thermodesulfobacteriota</taxon>
        <taxon>Desulfovibrionia</taxon>
        <taxon>Desulfovibrionales</taxon>
        <taxon>Desulfovibrionaceae</taxon>
        <taxon>Solidesulfovibrio</taxon>
    </lineage>
</organism>
<gene>
    <name evidence="3" type="ORF">DFW101_1002</name>
</gene>
<dbReference type="Gene3D" id="3.40.50.1110">
    <property type="entry name" value="SGNH hydrolase"/>
    <property type="match status" value="1"/>
</dbReference>
<dbReference type="SUPFAM" id="SSF54106">
    <property type="entry name" value="LysM domain"/>
    <property type="match status" value="1"/>
</dbReference>
<keyword evidence="4" id="KW-1185">Reference proteome</keyword>
<dbReference type="InterPro" id="IPR036514">
    <property type="entry name" value="SGNH_hydro_sf"/>
</dbReference>
<dbReference type="CDD" id="cd00118">
    <property type="entry name" value="LysM"/>
    <property type="match status" value="1"/>
</dbReference>
<feature type="domain" description="LysM" evidence="2">
    <location>
        <begin position="337"/>
        <end position="381"/>
    </location>
</feature>
<evidence type="ECO:0000259" key="2">
    <source>
        <dbReference type="PROSITE" id="PS51782"/>
    </source>
</evidence>
<dbReference type="eggNOG" id="COG2845">
    <property type="taxonomic scope" value="Bacteria"/>
</dbReference>
<reference evidence="4" key="1">
    <citation type="journal article" date="2015" name="Genome Announc.">
        <title>High-Quality Draft Genome Sequence of Desulfovibrio carbinoliphilus FW-101-2B, an Organic Acid-Oxidizing Sulfate-Reducing Bacterium Isolated from Uranium(VI)-Contaminated Groundwater.</title>
        <authorList>
            <person name="Ramsay B.D."/>
            <person name="Hwang C."/>
            <person name="Woo H.L."/>
            <person name="Carroll S.L."/>
            <person name="Lucas S."/>
            <person name="Han J."/>
            <person name="Lapidus A.L."/>
            <person name="Cheng J.F."/>
            <person name="Goodwin L.A."/>
            <person name="Pitluck S."/>
            <person name="Peters L."/>
            <person name="Chertkov O."/>
            <person name="Held B."/>
            <person name="Detter J.C."/>
            <person name="Han C.S."/>
            <person name="Tapia R."/>
            <person name="Land M.L."/>
            <person name="Hauser L.J."/>
            <person name="Kyrpides N.C."/>
            <person name="Ivanova N.N."/>
            <person name="Mikhailova N."/>
            <person name="Pagani I."/>
            <person name="Woyke T."/>
            <person name="Arkin A.P."/>
            <person name="Dehal P."/>
            <person name="Chivian D."/>
            <person name="Criddle C.S."/>
            <person name="Wu W."/>
            <person name="Chakraborty R."/>
            <person name="Hazen T.C."/>
            <person name="Fields M.W."/>
        </authorList>
    </citation>
    <scope>NUCLEOTIDE SEQUENCE [LARGE SCALE GENOMIC DNA]</scope>
    <source>
        <strain evidence="4">FW-101-2B</strain>
    </source>
</reference>
<dbReference type="Pfam" id="PF04311">
    <property type="entry name" value="DUF459"/>
    <property type="match status" value="1"/>
</dbReference>
<dbReference type="SUPFAM" id="SSF52266">
    <property type="entry name" value="SGNH hydrolase"/>
    <property type="match status" value="1"/>
</dbReference>